<name>A0AAV7IN98_COTGL</name>
<dbReference type="EMBL" id="JAHXZJ010001119">
    <property type="protein sequence ID" value="KAH0555498.1"/>
    <property type="molecule type" value="Genomic_DNA"/>
</dbReference>
<organism evidence="3 4">
    <name type="scientific">Cotesia glomerata</name>
    <name type="common">Lepidopteran parasitic wasp</name>
    <name type="synonym">Apanteles glomeratus</name>
    <dbReference type="NCBI Taxonomy" id="32391"/>
    <lineage>
        <taxon>Eukaryota</taxon>
        <taxon>Metazoa</taxon>
        <taxon>Ecdysozoa</taxon>
        <taxon>Arthropoda</taxon>
        <taxon>Hexapoda</taxon>
        <taxon>Insecta</taxon>
        <taxon>Pterygota</taxon>
        <taxon>Neoptera</taxon>
        <taxon>Endopterygota</taxon>
        <taxon>Hymenoptera</taxon>
        <taxon>Apocrita</taxon>
        <taxon>Ichneumonoidea</taxon>
        <taxon>Braconidae</taxon>
        <taxon>Microgastrinae</taxon>
        <taxon>Cotesia</taxon>
    </lineage>
</organism>
<protein>
    <recommendedName>
        <fullName evidence="2">BEN domain-containing protein</fullName>
    </recommendedName>
</protein>
<dbReference type="Proteomes" id="UP000826195">
    <property type="component" value="Unassembled WGS sequence"/>
</dbReference>
<feature type="compositionally biased region" description="Basic and acidic residues" evidence="1">
    <location>
        <begin position="286"/>
        <end position="302"/>
    </location>
</feature>
<dbReference type="InterPro" id="IPR018379">
    <property type="entry name" value="BEN_domain"/>
</dbReference>
<reference evidence="3 4" key="1">
    <citation type="journal article" date="2021" name="J. Hered.">
        <title>A chromosome-level genome assembly of the parasitoid wasp, Cotesia glomerata (Hymenoptera: Braconidae).</title>
        <authorList>
            <person name="Pinto B.J."/>
            <person name="Weis J.J."/>
            <person name="Gamble T."/>
            <person name="Ode P.J."/>
            <person name="Paul R."/>
            <person name="Zaspel J.M."/>
        </authorList>
    </citation>
    <scope>NUCLEOTIDE SEQUENCE [LARGE SCALE GENOMIC DNA]</scope>
    <source>
        <strain evidence="3">CgM1</strain>
    </source>
</reference>
<sequence length="594" mass="68272">MDVTKQFCVVKFREMLFLKTEEFEGVPSTWILAGSKENSMIAFPAKEGTTSEFQVTVKTVFPKLYQAILLESAQLLGQQIQSWHLNMSKQKESKFHVIELFQPPYIDPEKYVCVPNSWMRLRETTDGPALVKFPVEELSKIKKRVKKQEFSENWTVFLANIKYSTNSYKDARNYIKILNKISDQEQSSTKIVEDVTPTSNKKVLEYQSSSETNKFCTTSTQNSDAEPVSKEISKQLDLTNAEVRIGRTESEVGTADSSLKARRYWTRQLLKISLSGNNTVSLPDQSTKENLPKTSHCVEESSKTNNNQENELSAKNSSELIRKWQIVTALRSVFGDNFKEILEQLHSDYEKNHLMLEKMRLAFIENCNIIKGLIQLTNEVSNGPDISDLDSTFKELKNSMMALNINENDSDKETRSTVQNDTRKKEEKKHNSDGTEVKNNNPLYKIRCQTRKFTLPPEYDPNDSRWTLKHRKKKSGLVELLLHSRVYIDAIQLSNIKITSKDSKTLARKLLLEIFTENALSICSLTGKKANAFDLKGTSVRPGLDKHARTILLNYVKKHAAEQNWVEFDLQLISNTIRNKMQEMRSKHQNIVEK</sequence>
<dbReference type="Gene3D" id="1.10.10.2590">
    <property type="entry name" value="BEN domain"/>
    <property type="match status" value="1"/>
</dbReference>
<evidence type="ECO:0000256" key="1">
    <source>
        <dbReference type="SAM" id="MobiDB-lite"/>
    </source>
</evidence>
<feature type="region of interest" description="Disordered" evidence="1">
    <location>
        <begin position="281"/>
        <end position="312"/>
    </location>
</feature>
<comment type="caution">
    <text evidence="3">The sequence shown here is derived from an EMBL/GenBank/DDBJ whole genome shotgun (WGS) entry which is preliminary data.</text>
</comment>
<feature type="domain" description="BEN" evidence="2">
    <location>
        <begin position="483"/>
        <end position="588"/>
    </location>
</feature>
<accession>A0AAV7IN98</accession>
<evidence type="ECO:0000313" key="4">
    <source>
        <dbReference type="Proteomes" id="UP000826195"/>
    </source>
</evidence>
<dbReference type="GO" id="GO:0003677">
    <property type="term" value="F:DNA binding"/>
    <property type="evidence" value="ECO:0007669"/>
    <property type="project" value="InterPro"/>
</dbReference>
<dbReference type="Pfam" id="PF10523">
    <property type="entry name" value="BEN"/>
    <property type="match status" value="1"/>
</dbReference>
<feature type="compositionally biased region" description="Polar residues" evidence="1">
    <location>
        <begin position="303"/>
        <end position="312"/>
    </location>
</feature>
<feature type="compositionally biased region" description="Basic and acidic residues" evidence="1">
    <location>
        <begin position="409"/>
        <end position="436"/>
    </location>
</feature>
<evidence type="ECO:0000313" key="3">
    <source>
        <dbReference type="EMBL" id="KAH0555498.1"/>
    </source>
</evidence>
<gene>
    <name evidence="3" type="ORF">KQX54_019450</name>
</gene>
<dbReference type="AlphaFoldDB" id="A0AAV7IN98"/>
<keyword evidence="4" id="KW-1185">Reference proteome</keyword>
<proteinExistence type="predicted"/>
<feature type="region of interest" description="Disordered" evidence="1">
    <location>
        <begin position="406"/>
        <end position="440"/>
    </location>
</feature>
<evidence type="ECO:0000259" key="2">
    <source>
        <dbReference type="PROSITE" id="PS51457"/>
    </source>
</evidence>
<dbReference type="PROSITE" id="PS51457">
    <property type="entry name" value="BEN"/>
    <property type="match status" value="1"/>
</dbReference>